<reference evidence="1 2" key="1">
    <citation type="journal article" date="2022" name="Hortic Res">
        <title>A haplotype resolved chromosomal level avocado genome allows analysis of novel avocado genes.</title>
        <authorList>
            <person name="Nath O."/>
            <person name="Fletcher S.J."/>
            <person name="Hayward A."/>
            <person name="Shaw L.M."/>
            <person name="Masouleh A.K."/>
            <person name="Furtado A."/>
            <person name="Henry R.J."/>
            <person name="Mitter N."/>
        </authorList>
    </citation>
    <scope>NUCLEOTIDE SEQUENCE [LARGE SCALE GENOMIC DNA]</scope>
    <source>
        <strain evidence="2">cv. Hass</strain>
    </source>
</reference>
<evidence type="ECO:0000313" key="1">
    <source>
        <dbReference type="EMBL" id="KAJ8641984.1"/>
    </source>
</evidence>
<name>A0ACC2M9I9_PERAE</name>
<proteinExistence type="predicted"/>
<dbReference type="EMBL" id="CM056813">
    <property type="protein sequence ID" value="KAJ8641984.1"/>
    <property type="molecule type" value="Genomic_DNA"/>
</dbReference>
<comment type="caution">
    <text evidence="1">The sequence shown here is derived from an EMBL/GenBank/DDBJ whole genome shotgun (WGS) entry which is preliminary data.</text>
</comment>
<sequence>MIKNLSYSVQFTTNLLHVGHGERATESTREPKISFEESRSKAWKDAGEEARQNGIGTIVEAGGSKRGSDAIACCNKYGVGCLLCSPK</sequence>
<protein>
    <submittedName>
        <fullName evidence="1">Uncharacterized protein</fullName>
    </submittedName>
</protein>
<gene>
    <name evidence="1" type="ORF">MRB53_018678</name>
</gene>
<evidence type="ECO:0000313" key="2">
    <source>
        <dbReference type="Proteomes" id="UP001234297"/>
    </source>
</evidence>
<dbReference type="Proteomes" id="UP001234297">
    <property type="component" value="Chromosome 5"/>
</dbReference>
<accession>A0ACC2M9I9</accession>
<keyword evidence="2" id="KW-1185">Reference proteome</keyword>
<organism evidence="1 2">
    <name type="scientific">Persea americana</name>
    <name type="common">Avocado</name>
    <dbReference type="NCBI Taxonomy" id="3435"/>
    <lineage>
        <taxon>Eukaryota</taxon>
        <taxon>Viridiplantae</taxon>
        <taxon>Streptophyta</taxon>
        <taxon>Embryophyta</taxon>
        <taxon>Tracheophyta</taxon>
        <taxon>Spermatophyta</taxon>
        <taxon>Magnoliopsida</taxon>
        <taxon>Magnoliidae</taxon>
        <taxon>Laurales</taxon>
        <taxon>Lauraceae</taxon>
        <taxon>Persea</taxon>
    </lineage>
</organism>